<feature type="domain" description="Reverse transcriptase" evidence="12">
    <location>
        <begin position="1024"/>
        <end position="1102"/>
    </location>
</feature>
<evidence type="ECO:0000313" key="14">
    <source>
        <dbReference type="EMBL" id="KAJ1196157.1"/>
    </source>
</evidence>
<dbReference type="GO" id="GO:0004190">
    <property type="term" value="F:aspartic-type endopeptidase activity"/>
    <property type="evidence" value="ECO:0007669"/>
    <property type="project" value="UniProtKB-KW"/>
</dbReference>
<dbReference type="EC" id="3.1.26.4" evidence="2"/>
<evidence type="ECO:0000256" key="8">
    <source>
        <dbReference type="ARBA" id="ARBA00022759"/>
    </source>
</evidence>
<evidence type="ECO:0000256" key="5">
    <source>
        <dbReference type="ARBA" id="ARBA00022695"/>
    </source>
</evidence>
<dbReference type="Gene3D" id="3.30.70.270">
    <property type="match status" value="2"/>
</dbReference>
<evidence type="ECO:0000256" key="3">
    <source>
        <dbReference type="ARBA" id="ARBA00022670"/>
    </source>
</evidence>
<evidence type="ECO:0000256" key="6">
    <source>
        <dbReference type="ARBA" id="ARBA00022722"/>
    </source>
</evidence>
<keyword evidence="15" id="KW-1185">Reference proteome</keyword>
<dbReference type="InterPro" id="IPR000477">
    <property type="entry name" value="RT_dom"/>
</dbReference>
<dbReference type="Proteomes" id="UP001066276">
    <property type="component" value="Chromosome 2_1"/>
</dbReference>
<feature type="compositionally biased region" description="Basic and acidic residues" evidence="11">
    <location>
        <begin position="1010"/>
        <end position="1021"/>
    </location>
</feature>
<keyword evidence="7" id="KW-0064">Aspartyl protease</keyword>
<dbReference type="SUPFAM" id="SSF56672">
    <property type="entry name" value="DNA/RNA polymerases"/>
    <property type="match status" value="1"/>
</dbReference>
<evidence type="ECO:0000256" key="9">
    <source>
        <dbReference type="ARBA" id="ARBA00022801"/>
    </source>
</evidence>
<comment type="similarity">
    <text evidence="1">Belongs to the beta type-B retroviral polymerase family. HERV class-II K(HML-2) pol subfamily.</text>
</comment>
<sequence length="1289" mass="140110">MGSLTYLFFLPTDHLTKADLRKLCRECGLPVAKRSTKAEMLHAYIVWEEDRWAEREAARNQMTKYPSEEEEDYSHEEEDDSDEERDPVKKEWLMAQARWMEELDEFLEKAEAASLLALEEEKIAAQELSCKELKLEAGRAESSSDGGSKNLASSTAEEGHKPRDVVPNLKKGVDTPQAVQGYEVVPVMHRVPEKDWGTGTGSHIPTGGRDTLLTLAESDREKGSPLVDVLDIECRDIPEEFGLSVRDRQKLSHQSQEGDVECFSKAELLGGWVKGTVVNTCEGQSDVIAGEHMSGPYFPELRQHQVECEFSDPRELTVEADFLVSTRESEEAFGGAPEGSGLGGSRPSEVGEDCSVPGRSQSLTCTVGLPFEGSPAVSEELGGMTVDSIPTVLVSGSTTPSEGVQKSRHRVERGWPTPVEDLESQGSALRAEPPRNDPGETVSGLGETQTLPDGQRSGDLHQPDSCVALGDGVSLVGGESAPQEVLACQAKIQPQGGDSGLDNRVQRLNFDLVGGRCAPQKVLECQAMAQLQGGDSGLAYPVKRSNSDRVGGRCASQEVLLCQAIVQPQGVDSGLDGQVQRSNSELVGGRCAPQKVLVYQAMVQPQGGDPGLENQAQRLNSDLVGGRCASLKVLGCQAMVQPQGGDSGLANQVQGLNSDLVGGRCAPQKVLSCQAIVQPQSADSGLDTQVQRLNSDLVGGRCASQEALLCQAIVQPQGVDSGLDDQVQRLNSDLVGGRCAPQKVLACQAIAQPQGGDPGLGNQAQRLNSDLVGGRCASQKVLVRQAIVQLQGGDSELNGPVQRLNSDLVEGQCALQEVLAYQAIVQLQGGDSELNGQVPRLNSDLVGGRCASQKVLVCQAVIQSEGTDPGLEDQVQGVPPDLERGATDNSAPTLLTKKTSSFHVDAPCAEDFDAQLVSRREKRRTPTLINATPSGRSRLRRTTSQGQSRPTSKEKSTRRLQNRRGACRETKISTHGLARTTPPDFQGEIDATPTVRSKLRRAATQNDAQPENKQENPRTDPGHLGYKNSPGLFSARVTEILHELDPEALSYVDDIYLTDDEILQHLRRVARIVVGFAEIGYKFNLKKSKIAFLSVIFLGYELSNEGKSLAPHFWEKFAQLRPPNTVRKLQSLLGFLNFGRTYIPDYATRIKPLYELIRPNFSSRFWIIEHTHILRDLQSDLLAVKHLHTRDNKTHLDIRVIPGAVGFTYVTFNEGETVPIAYKSHLYSAAEQRFAQTEKILTAVQMAVIKERPLAQGQRIIVVSPIPALEPVTKASVPNSKALHPQWIQ</sequence>
<evidence type="ECO:0000256" key="7">
    <source>
        <dbReference type="ARBA" id="ARBA00022750"/>
    </source>
</evidence>
<keyword evidence="4" id="KW-0808">Transferase</keyword>
<keyword evidence="9" id="KW-0378">Hydrolase</keyword>
<feature type="compositionally biased region" description="Polar residues" evidence="11">
    <location>
        <begin position="141"/>
        <end position="156"/>
    </location>
</feature>
<reference evidence="14" key="1">
    <citation type="journal article" date="2022" name="bioRxiv">
        <title>Sequencing and chromosome-scale assembly of the giantPleurodeles waltlgenome.</title>
        <authorList>
            <person name="Brown T."/>
            <person name="Elewa A."/>
            <person name="Iarovenko S."/>
            <person name="Subramanian E."/>
            <person name="Araus A.J."/>
            <person name="Petzold A."/>
            <person name="Susuki M."/>
            <person name="Suzuki K.-i.T."/>
            <person name="Hayashi T."/>
            <person name="Toyoda A."/>
            <person name="Oliveira C."/>
            <person name="Osipova E."/>
            <person name="Leigh N.D."/>
            <person name="Simon A."/>
            <person name="Yun M.H."/>
        </authorList>
    </citation>
    <scope>NUCLEOTIDE SEQUENCE</scope>
    <source>
        <strain evidence="14">20211129_DDA</strain>
        <tissue evidence="14">Liver</tissue>
    </source>
</reference>
<dbReference type="InterPro" id="IPR043502">
    <property type="entry name" value="DNA/RNA_pol_sf"/>
</dbReference>
<keyword evidence="10" id="KW-0695">RNA-directed DNA polymerase</keyword>
<evidence type="ECO:0000256" key="4">
    <source>
        <dbReference type="ARBA" id="ARBA00022679"/>
    </source>
</evidence>
<feature type="region of interest" description="Disordered" evidence="11">
    <location>
        <begin position="327"/>
        <end position="357"/>
    </location>
</feature>
<name>A0AAV7V7Y1_PLEWA</name>
<evidence type="ECO:0000259" key="13">
    <source>
        <dbReference type="Pfam" id="PF17917"/>
    </source>
</evidence>
<feature type="region of interest" description="Disordered" evidence="11">
    <location>
        <begin position="137"/>
        <end position="171"/>
    </location>
</feature>
<dbReference type="InterPro" id="IPR043128">
    <property type="entry name" value="Rev_trsase/Diguanyl_cyclase"/>
</dbReference>
<dbReference type="Pfam" id="PF17917">
    <property type="entry name" value="RT_RNaseH"/>
    <property type="match status" value="1"/>
</dbReference>
<keyword evidence="5" id="KW-0548">Nucleotidyltransferase</keyword>
<evidence type="ECO:0000256" key="11">
    <source>
        <dbReference type="SAM" id="MobiDB-lite"/>
    </source>
</evidence>
<evidence type="ECO:0000256" key="10">
    <source>
        <dbReference type="ARBA" id="ARBA00022918"/>
    </source>
</evidence>
<dbReference type="EMBL" id="JANPWB010000003">
    <property type="protein sequence ID" value="KAJ1196157.1"/>
    <property type="molecule type" value="Genomic_DNA"/>
</dbReference>
<gene>
    <name evidence="14" type="ORF">NDU88_000030</name>
</gene>
<feature type="domain" description="Reverse transcriptase RNase H-like" evidence="13">
    <location>
        <begin position="1205"/>
        <end position="1275"/>
    </location>
</feature>
<evidence type="ECO:0000259" key="12">
    <source>
        <dbReference type="Pfam" id="PF00078"/>
    </source>
</evidence>
<keyword evidence="6" id="KW-0540">Nuclease</keyword>
<evidence type="ECO:0000313" key="15">
    <source>
        <dbReference type="Proteomes" id="UP001066276"/>
    </source>
</evidence>
<dbReference type="PANTHER" id="PTHR33064:SF37">
    <property type="entry name" value="RIBONUCLEASE H"/>
    <property type="match status" value="1"/>
</dbReference>
<feature type="region of interest" description="Disordered" evidence="11">
    <location>
        <begin position="58"/>
        <end position="87"/>
    </location>
</feature>
<feature type="region of interest" description="Disordered" evidence="11">
    <location>
        <begin position="396"/>
        <end position="464"/>
    </location>
</feature>
<organism evidence="14 15">
    <name type="scientific">Pleurodeles waltl</name>
    <name type="common">Iberian ribbed newt</name>
    <dbReference type="NCBI Taxonomy" id="8319"/>
    <lineage>
        <taxon>Eukaryota</taxon>
        <taxon>Metazoa</taxon>
        <taxon>Chordata</taxon>
        <taxon>Craniata</taxon>
        <taxon>Vertebrata</taxon>
        <taxon>Euteleostomi</taxon>
        <taxon>Amphibia</taxon>
        <taxon>Batrachia</taxon>
        <taxon>Caudata</taxon>
        <taxon>Salamandroidea</taxon>
        <taxon>Salamandridae</taxon>
        <taxon>Pleurodelinae</taxon>
        <taxon>Pleurodeles</taxon>
    </lineage>
</organism>
<dbReference type="InterPro" id="IPR041373">
    <property type="entry name" value="RT_RNaseH"/>
</dbReference>
<accession>A0AAV7V7Y1</accession>
<dbReference type="GO" id="GO:0004523">
    <property type="term" value="F:RNA-DNA hybrid ribonuclease activity"/>
    <property type="evidence" value="ECO:0007669"/>
    <property type="project" value="UniProtKB-EC"/>
</dbReference>
<keyword evidence="3" id="KW-0645">Protease</keyword>
<comment type="caution">
    <text evidence="14">The sequence shown here is derived from an EMBL/GenBank/DDBJ whole genome shotgun (WGS) entry which is preliminary data.</text>
</comment>
<evidence type="ECO:0000256" key="2">
    <source>
        <dbReference type="ARBA" id="ARBA00012180"/>
    </source>
</evidence>
<dbReference type="PANTHER" id="PTHR33064">
    <property type="entry name" value="POL PROTEIN"/>
    <property type="match status" value="1"/>
</dbReference>
<proteinExistence type="inferred from homology"/>
<dbReference type="GO" id="GO:0006508">
    <property type="term" value="P:proteolysis"/>
    <property type="evidence" value="ECO:0007669"/>
    <property type="project" value="UniProtKB-KW"/>
</dbReference>
<dbReference type="InterPro" id="IPR051320">
    <property type="entry name" value="Viral_Replic_Matur_Polypro"/>
</dbReference>
<dbReference type="GO" id="GO:0003964">
    <property type="term" value="F:RNA-directed DNA polymerase activity"/>
    <property type="evidence" value="ECO:0007669"/>
    <property type="project" value="UniProtKB-KW"/>
</dbReference>
<feature type="region of interest" description="Disordered" evidence="11">
    <location>
        <begin position="917"/>
        <end position="1026"/>
    </location>
</feature>
<feature type="compositionally biased region" description="Acidic residues" evidence="11">
    <location>
        <begin position="68"/>
        <end position="85"/>
    </location>
</feature>
<keyword evidence="8" id="KW-0255">Endonuclease</keyword>
<protein>
    <recommendedName>
        <fullName evidence="2">ribonuclease H</fullName>
        <ecNumber evidence="2">3.1.26.4</ecNumber>
    </recommendedName>
</protein>
<evidence type="ECO:0000256" key="1">
    <source>
        <dbReference type="ARBA" id="ARBA00010879"/>
    </source>
</evidence>
<dbReference type="Pfam" id="PF00078">
    <property type="entry name" value="RVT_1"/>
    <property type="match status" value="1"/>
</dbReference>